<evidence type="ECO:0000259" key="5">
    <source>
        <dbReference type="PROSITE" id="PS50043"/>
    </source>
</evidence>
<gene>
    <name evidence="6" type="ORF">BJ970_007433</name>
</gene>
<dbReference type="PROSITE" id="PS50043">
    <property type="entry name" value="HTH_LUXR_2"/>
    <property type="match status" value="1"/>
</dbReference>
<dbReference type="EMBL" id="JACHIW010000003">
    <property type="protein sequence ID" value="MBB5159833.1"/>
    <property type="molecule type" value="Genomic_DNA"/>
</dbReference>
<feature type="region of interest" description="Disordered" evidence="4">
    <location>
        <begin position="1"/>
        <end position="20"/>
    </location>
</feature>
<dbReference type="GO" id="GO:0003677">
    <property type="term" value="F:DNA binding"/>
    <property type="evidence" value="ECO:0007669"/>
    <property type="project" value="UniProtKB-KW"/>
</dbReference>
<dbReference type="InterPro" id="IPR016032">
    <property type="entry name" value="Sig_transdc_resp-reg_C-effctor"/>
</dbReference>
<evidence type="ECO:0000256" key="2">
    <source>
        <dbReference type="ARBA" id="ARBA00023125"/>
    </source>
</evidence>
<protein>
    <submittedName>
        <fullName evidence="6">DNA-binding CsgD family transcriptional regulator</fullName>
    </submittedName>
</protein>
<sequence>MDDHVRRSDPIGRARGLLADPQDAEPHFRAALADPVLEHWPFERAQTLLDLAEWLRRRRRIAEARAPLTEALETFRRLGARPWIERARAESRAAGLDVTDSTPDALAELSPQQQQIIRLAARGLTNREIGEKLFLSPRTVSSHLYRSFPKLGITARSQLRDLIEDTLAMAGHQVVGRATGS</sequence>
<organism evidence="6 7">
    <name type="scientific">Saccharopolyspora phatthalungensis</name>
    <dbReference type="NCBI Taxonomy" id="664693"/>
    <lineage>
        <taxon>Bacteria</taxon>
        <taxon>Bacillati</taxon>
        <taxon>Actinomycetota</taxon>
        <taxon>Actinomycetes</taxon>
        <taxon>Pseudonocardiales</taxon>
        <taxon>Pseudonocardiaceae</taxon>
        <taxon>Saccharopolyspora</taxon>
    </lineage>
</organism>
<dbReference type="SMART" id="SM00421">
    <property type="entry name" value="HTH_LUXR"/>
    <property type="match status" value="1"/>
</dbReference>
<dbReference type="Pfam" id="PF00196">
    <property type="entry name" value="GerE"/>
    <property type="match status" value="1"/>
</dbReference>
<feature type="domain" description="HTH luxR-type" evidence="5">
    <location>
        <begin position="102"/>
        <end position="167"/>
    </location>
</feature>
<dbReference type="PROSITE" id="PS00622">
    <property type="entry name" value="HTH_LUXR_1"/>
    <property type="match status" value="1"/>
</dbReference>
<feature type="compositionally biased region" description="Basic and acidic residues" evidence="4">
    <location>
        <begin position="1"/>
        <end position="12"/>
    </location>
</feature>
<evidence type="ECO:0000256" key="4">
    <source>
        <dbReference type="SAM" id="MobiDB-lite"/>
    </source>
</evidence>
<keyword evidence="7" id="KW-1185">Reference proteome</keyword>
<name>A0A840QKY2_9PSEU</name>
<dbReference type="RefSeq" id="WP_221468585.1">
    <property type="nucleotide sequence ID" value="NZ_JACHIW010000003.1"/>
</dbReference>
<keyword evidence="3" id="KW-0804">Transcription</keyword>
<comment type="caution">
    <text evidence="6">The sequence shown here is derived from an EMBL/GenBank/DDBJ whole genome shotgun (WGS) entry which is preliminary data.</text>
</comment>
<dbReference type="PRINTS" id="PR00038">
    <property type="entry name" value="HTHLUXR"/>
</dbReference>
<dbReference type="InterPro" id="IPR000792">
    <property type="entry name" value="Tscrpt_reg_LuxR_C"/>
</dbReference>
<reference evidence="6 7" key="1">
    <citation type="submission" date="2020-08" db="EMBL/GenBank/DDBJ databases">
        <title>Sequencing the genomes of 1000 actinobacteria strains.</title>
        <authorList>
            <person name="Klenk H.-P."/>
        </authorList>
    </citation>
    <scope>NUCLEOTIDE SEQUENCE [LARGE SCALE GENOMIC DNA]</scope>
    <source>
        <strain evidence="6 7">DSM 45584</strain>
    </source>
</reference>
<dbReference type="AlphaFoldDB" id="A0A840QKY2"/>
<dbReference type="InterPro" id="IPR036388">
    <property type="entry name" value="WH-like_DNA-bd_sf"/>
</dbReference>
<proteinExistence type="predicted"/>
<dbReference type="GO" id="GO:0006355">
    <property type="term" value="P:regulation of DNA-templated transcription"/>
    <property type="evidence" value="ECO:0007669"/>
    <property type="project" value="InterPro"/>
</dbReference>
<dbReference type="SUPFAM" id="SSF46894">
    <property type="entry name" value="C-terminal effector domain of the bipartite response regulators"/>
    <property type="match status" value="1"/>
</dbReference>
<dbReference type="Proteomes" id="UP000584374">
    <property type="component" value="Unassembled WGS sequence"/>
</dbReference>
<dbReference type="PANTHER" id="PTHR44688">
    <property type="entry name" value="DNA-BINDING TRANSCRIPTIONAL ACTIVATOR DEVR_DOSR"/>
    <property type="match status" value="1"/>
</dbReference>
<evidence type="ECO:0000256" key="1">
    <source>
        <dbReference type="ARBA" id="ARBA00023015"/>
    </source>
</evidence>
<keyword evidence="2 6" id="KW-0238">DNA-binding</keyword>
<keyword evidence="1" id="KW-0805">Transcription regulation</keyword>
<dbReference type="CDD" id="cd06170">
    <property type="entry name" value="LuxR_C_like"/>
    <property type="match status" value="1"/>
</dbReference>
<evidence type="ECO:0000256" key="3">
    <source>
        <dbReference type="ARBA" id="ARBA00023163"/>
    </source>
</evidence>
<dbReference type="Gene3D" id="1.10.10.10">
    <property type="entry name" value="Winged helix-like DNA-binding domain superfamily/Winged helix DNA-binding domain"/>
    <property type="match status" value="1"/>
</dbReference>
<accession>A0A840QKY2</accession>
<evidence type="ECO:0000313" key="6">
    <source>
        <dbReference type="EMBL" id="MBB5159833.1"/>
    </source>
</evidence>
<dbReference type="PANTHER" id="PTHR44688:SF16">
    <property type="entry name" value="DNA-BINDING TRANSCRIPTIONAL ACTIVATOR DEVR_DOSR"/>
    <property type="match status" value="1"/>
</dbReference>
<evidence type="ECO:0000313" key="7">
    <source>
        <dbReference type="Proteomes" id="UP000584374"/>
    </source>
</evidence>